<name>A0ABZ2YBU7_9BACT</name>
<evidence type="ECO:0000259" key="3">
    <source>
        <dbReference type="Pfam" id="PF00881"/>
    </source>
</evidence>
<sequence length="171" mass="19193">MELSEVIKSRRSVRKFRSEEVVEEDLKEILEAARMAPSAGNLQPWKFIVVRNEKKKRYLAQACSGQEFVGEAPVVIVACATGRGGFIGKYMESWPIDVAIAFTHLILAAWNKGLGTCWIGDFDEEKVKEICEIPPEVRVVAITPLGYPVKVPQATQRKSLERIVSEEVYTP</sequence>
<dbReference type="Proteomes" id="UP001461341">
    <property type="component" value="Chromosome"/>
</dbReference>
<keyword evidence="2" id="KW-0560">Oxidoreductase</keyword>
<evidence type="ECO:0000256" key="1">
    <source>
        <dbReference type="ARBA" id="ARBA00007118"/>
    </source>
</evidence>
<dbReference type="InterPro" id="IPR029479">
    <property type="entry name" value="Nitroreductase"/>
</dbReference>
<organism evidence="4 5">
    <name type="scientific">Thermatribacter velox</name>
    <dbReference type="NCBI Taxonomy" id="3039681"/>
    <lineage>
        <taxon>Bacteria</taxon>
        <taxon>Pseudomonadati</taxon>
        <taxon>Atribacterota</taxon>
        <taxon>Atribacteria</taxon>
        <taxon>Atribacterales</taxon>
        <taxon>Thermatribacteraceae</taxon>
        <taxon>Thermatribacter</taxon>
    </lineage>
</organism>
<dbReference type="PANTHER" id="PTHR43673">
    <property type="entry name" value="NAD(P)H NITROREDUCTASE YDGI-RELATED"/>
    <property type="match status" value="1"/>
</dbReference>
<evidence type="ECO:0000313" key="4">
    <source>
        <dbReference type="EMBL" id="WZL76297.1"/>
    </source>
</evidence>
<gene>
    <name evidence="4" type="ORF">QBE54_00765</name>
</gene>
<dbReference type="InterPro" id="IPR000415">
    <property type="entry name" value="Nitroreductase-like"/>
</dbReference>
<evidence type="ECO:0000256" key="2">
    <source>
        <dbReference type="ARBA" id="ARBA00023002"/>
    </source>
</evidence>
<dbReference type="Gene3D" id="3.40.109.10">
    <property type="entry name" value="NADH Oxidase"/>
    <property type="match status" value="1"/>
</dbReference>
<reference evidence="4 5" key="1">
    <citation type="submission" date="2023-03" db="EMBL/GenBank/DDBJ databases">
        <title>Novel Species.</title>
        <authorList>
            <person name="Ma S."/>
        </authorList>
    </citation>
    <scope>NUCLEOTIDE SEQUENCE [LARGE SCALE GENOMIC DNA]</scope>
    <source>
        <strain evidence="4 5">B11</strain>
    </source>
</reference>
<dbReference type="SUPFAM" id="SSF55469">
    <property type="entry name" value="FMN-dependent nitroreductase-like"/>
    <property type="match status" value="1"/>
</dbReference>
<keyword evidence="5" id="KW-1185">Reference proteome</keyword>
<evidence type="ECO:0000313" key="5">
    <source>
        <dbReference type="Proteomes" id="UP001461341"/>
    </source>
</evidence>
<proteinExistence type="inferred from homology"/>
<dbReference type="CDD" id="cd02139">
    <property type="entry name" value="nitroreductase"/>
    <property type="match status" value="1"/>
</dbReference>
<comment type="similarity">
    <text evidence="1">Belongs to the nitroreductase family.</text>
</comment>
<dbReference type="EMBL" id="CP121689">
    <property type="protein sequence ID" value="WZL76297.1"/>
    <property type="molecule type" value="Genomic_DNA"/>
</dbReference>
<protein>
    <submittedName>
        <fullName evidence="4">Nitroreductase family protein</fullName>
    </submittedName>
</protein>
<accession>A0ABZ2YBU7</accession>
<dbReference type="Pfam" id="PF00881">
    <property type="entry name" value="Nitroreductase"/>
    <property type="match status" value="1"/>
</dbReference>
<feature type="domain" description="Nitroreductase" evidence="3">
    <location>
        <begin position="7"/>
        <end position="65"/>
    </location>
</feature>
<dbReference type="RefSeq" id="WP_369018455.1">
    <property type="nucleotide sequence ID" value="NZ_CP121689.1"/>
</dbReference>
<dbReference type="PANTHER" id="PTHR43673:SF10">
    <property type="entry name" value="NADH DEHYDROGENASE_NAD(P)H NITROREDUCTASE XCC3605-RELATED"/>
    <property type="match status" value="1"/>
</dbReference>